<accession>A0A3B3BWI0</accession>
<keyword evidence="3" id="KW-0808">Transferase</keyword>
<evidence type="ECO:0000256" key="13">
    <source>
        <dbReference type="SAM" id="MobiDB-lite"/>
    </source>
</evidence>
<dbReference type="GeneTree" id="ENSGT00940000164609"/>
<evidence type="ECO:0000256" key="12">
    <source>
        <dbReference type="ARBA" id="ARBA00080040"/>
    </source>
</evidence>
<dbReference type="Proteomes" id="UP000261560">
    <property type="component" value="Unplaced"/>
</dbReference>
<dbReference type="GO" id="GO:0006959">
    <property type="term" value="P:humoral immune response"/>
    <property type="evidence" value="ECO:0007669"/>
    <property type="project" value="TreeGrafter"/>
</dbReference>
<dbReference type="PaxDb" id="30732-ENSOMEP00000010046"/>
<dbReference type="GO" id="GO:0061630">
    <property type="term" value="F:ubiquitin protein ligase activity"/>
    <property type="evidence" value="ECO:0007669"/>
    <property type="project" value="UniProtKB-EC"/>
</dbReference>
<evidence type="ECO:0000256" key="7">
    <source>
        <dbReference type="ARBA" id="ARBA00073304"/>
    </source>
</evidence>
<keyword evidence="4" id="KW-0833">Ubl conjugation pathway</keyword>
<dbReference type="Pfam" id="PF08357">
    <property type="entry name" value="SEFIR"/>
    <property type="match status" value="1"/>
</dbReference>
<dbReference type="InterPro" id="IPR013568">
    <property type="entry name" value="SEFIR_dom"/>
</dbReference>
<keyword evidence="5" id="KW-0395">Inflammatory response</keyword>
<proteinExistence type="predicted"/>
<evidence type="ECO:0000313" key="15">
    <source>
        <dbReference type="Ensembl" id="ENSOMEP00000010046.1"/>
    </source>
</evidence>
<dbReference type="FunFam" id="3.40.50.11530:FF:000007">
    <property type="entry name" value="adapter protein CIKS isoform X3"/>
    <property type="match status" value="1"/>
</dbReference>
<dbReference type="GO" id="GO:0006954">
    <property type="term" value="P:inflammatory response"/>
    <property type="evidence" value="ECO:0007669"/>
    <property type="project" value="UniProtKB-KW"/>
</dbReference>
<evidence type="ECO:0000256" key="11">
    <source>
        <dbReference type="ARBA" id="ARBA00078673"/>
    </source>
</evidence>
<evidence type="ECO:0000259" key="14">
    <source>
        <dbReference type="PROSITE" id="PS51534"/>
    </source>
</evidence>
<evidence type="ECO:0000256" key="5">
    <source>
        <dbReference type="ARBA" id="ARBA00023198"/>
    </source>
</evidence>
<dbReference type="PANTHER" id="PTHR34257">
    <property type="entry name" value="ADAPTER PROTEIN CIKS"/>
    <property type="match status" value="1"/>
</dbReference>
<evidence type="ECO:0000256" key="4">
    <source>
        <dbReference type="ARBA" id="ARBA00022786"/>
    </source>
</evidence>
<evidence type="ECO:0000256" key="3">
    <source>
        <dbReference type="ARBA" id="ARBA00022679"/>
    </source>
</evidence>
<dbReference type="GO" id="GO:0005737">
    <property type="term" value="C:cytoplasm"/>
    <property type="evidence" value="ECO:0007669"/>
    <property type="project" value="UniProtKB-ARBA"/>
</dbReference>
<evidence type="ECO:0000256" key="2">
    <source>
        <dbReference type="ARBA" id="ARBA00012483"/>
    </source>
</evidence>
<feature type="domain" description="SEFIR" evidence="14">
    <location>
        <begin position="236"/>
        <end position="373"/>
    </location>
</feature>
<evidence type="ECO:0000256" key="9">
    <source>
        <dbReference type="ARBA" id="ARBA00076636"/>
    </source>
</evidence>
<dbReference type="STRING" id="30732.ENSOMEP00000010046"/>
<dbReference type="AlphaFoldDB" id="A0A3B3BWI0"/>
<dbReference type="Ensembl" id="ENSOMET00000016760.1">
    <property type="protein sequence ID" value="ENSOMEP00000010046.1"/>
    <property type="gene ID" value="ENSOMEG00000011323.1"/>
</dbReference>
<protein>
    <recommendedName>
        <fullName evidence="7">E3 ubiquitin ligase TRAF3IP2</fullName>
        <ecNumber evidence="2">2.3.2.27</ecNumber>
    </recommendedName>
    <alternativeName>
        <fullName evidence="8">Adapter protein CIKS</fullName>
    </alternativeName>
    <alternativeName>
        <fullName evidence="9">Connection to IKK and SAPK/JNK</fullName>
    </alternativeName>
    <alternativeName>
        <fullName evidence="12">E3 ubiquitin-protein ligase CIKS</fullName>
    </alternativeName>
    <alternativeName>
        <fullName evidence="10">Nuclear factor NF-kappa-B activator 1</fullName>
    </alternativeName>
    <alternativeName>
        <fullName evidence="11">TRAF3-interacting protein 2</fullName>
    </alternativeName>
</protein>
<dbReference type="InterPro" id="IPR053047">
    <property type="entry name" value="E3_ubiq_ligase_TRAF3IP2"/>
</dbReference>
<name>A0A3B3BWI0_ORYME</name>
<reference evidence="15" key="1">
    <citation type="submission" date="2025-08" db="UniProtKB">
        <authorList>
            <consortium name="Ensembl"/>
        </authorList>
    </citation>
    <scope>IDENTIFICATION</scope>
</reference>
<evidence type="ECO:0000256" key="6">
    <source>
        <dbReference type="ARBA" id="ARBA00064316"/>
    </source>
</evidence>
<feature type="compositionally biased region" description="Basic and acidic residues" evidence="13">
    <location>
        <begin position="78"/>
        <end position="88"/>
    </location>
</feature>
<evidence type="ECO:0000256" key="1">
    <source>
        <dbReference type="ARBA" id="ARBA00000900"/>
    </source>
</evidence>
<evidence type="ECO:0000256" key="10">
    <source>
        <dbReference type="ARBA" id="ARBA00078387"/>
    </source>
</evidence>
<dbReference type="PANTHER" id="PTHR34257:SF4">
    <property type="entry name" value="ADAPTER PROTEIN CIKS"/>
    <property type="match status" value="1"/>
</dbReference>
<keyword evidence="16" id="KW-1185">Reference proteome</keyword>
<dbReference type="GO" id="GO:0097400">
    <property type="term" value="P:interleukin-17-mediated signaling pathway"/>
    <property type="evidence" value="ECO:0007669"/>
    <property type="project" value="UniProtKB-ARBA"/>
</dbReference>
<feature type="compositionally biased region" description="Polar residues" evidence="13">
    <location>
        <begin position="89"/>
        <end position="101"/>
    </location>
</feature>
<evidence type="ECO:0000256" key="8">
    <source>
        <dbReference type="ARBA" id="ARBA00075327"/>
    </source>
</evidence>
<organism evidence="15 16">
    <name type="scientific">Oryzias melastigma</name>
    <name type="common">Marine medaka</name>
    <dbReference type="NCBI Taxonomy" id="30732"/>
    <lineage>
        <taxon>Eukaryota</taxon>
        <taxon>Metazoa</taxon>
        <taxon>Chordata</taxon>
        <taxon>Craniata</taxon>
        <taxon>Vertebrata</taxon>
        <taxon>Euteleostomi</taxon>
        <taxon>Actinopterygii</taxon>
        <taxon>Neopterygii</taxon>
        <taxon>Teleostei</taxon>
        <taxon>Neoteleostei</taxon>
        <taxon>Acanthomorphata</taxon>
        <taxon>Ovalentaria</taxon>
        <taxon>Atherinomorphae</taxon>
        <taxon>Beloniformes</taxon>
        <taxon>Adrianichthyidae</taxon>
        <taxon>Oryziinae</taxon>
        <taxon>Oryzias</taxon>
    </lineage>
</organism>
<dbReference type="PROSITE" id="PS51534">
    <property type="entry name" value="SEFIR"/>
    <property type="match status" value="1"/>
</dbReference>
<dbReference type="GO" id="GO:0000209">
    <property type="term" value="P:protein polyubiquitination"/>
    <property type="evidence" value="ECO:0007669"/>
    <property type="project" value="UniProtKB-ARBA"/>
</dbReference>
<dbReference type="EC" id="2.3.2.27" evidence="2"/>
<evidence type="ECO:0000313" key="16">
    <source>
        <dbReference type="Proteomes" id="UP000261560"/>
    </source>
</evidence>
<feature type="region of interest" description="Disordered" evidence="13">
    <location>
        <begin position="63"/>
        <end position="101"/>
    </location>
</feature>
<sequence length="397" mass="44872">MSSFKGWETESRSVCRDADVFLTVFRWFSGQCSHKSIPVEMDERMSPCDPDYGPHVCECNEQEGGMSRQREGCGGVLPKEDSRTDQRHPPTSTANWWNPSVAGPTSVTPHRLPHFHQYDVNTSAYYHDPSDVSLEPPGPLISNCGPLVPQRYPVQKQGKIGTSSAGEPHLTQTIPVTSLPVSIITAAAWTPVFCRAQDRSRGRSDGPSAFLRRAVSSVQGRAFIVTEEELLTQLSTGKVFITYSMDIAKEIIPFTTFLINQGFKPECDIFDTPIRRMGITKWMDSFLNDKSVLIIVVISPKYKKDVEGGGDDEHSQHTKYIHNQIQNEYIQQGCLNFRLVPVLFSNATKADVPSWMKNTRIYRWPADNQELVLRLLREERYIIPQPTPEVNIFIRPV</sequence>
<dbReference type="GO" id="GO:0043123">
    <property type="term" value="P:positive regulation of canonical NF-kappaB signal transduction"/>
    <property type="evidence" value="ECO:0007669"/>
    <property type="project" value="TreeGrafter"/>
</dbReference>
<comment type="subunit">
    <text evidence="6">Interacts with IKBKG/NF-kappa B essential modulator, with CHUK/IKK-alpha and with IKBKB/IKK-beta. Interacts with TRAF6; this interaction is direct. Interacts with IL17RA and IL17RC. Interacts with IL17RB.</text>
</comment>
<reference evidence="15" key="2">
    <citation type="submission" date="2025-09" db="UniProtKB">
        <authorList>
            <consortium name="Ensembl"/>
        </authorList>
    </citation>
    <scope>IDENTIFICATION</scope>
</reference>
<comment type="catalytic activity">
    <reaction evidence="1">
        <text>S-ubiquitinyl-[E2 ubiquitin-conjugating enzyme]-L-cysteine + [acceptor protein]-L-lysine = [E2 ubiquitin-conjugating enzyme]-L-cysteine + N(6)-ubiquitinyl-[acceptor protein]-L-lysine.</text>
        <dbReference type="EC" id="2.3.2.27"/>
    </reaction>
</comment>
<dbReference type="GO" id="GO:0038173">
    <property type="term" value="P:interleukin-17A-mediated signaling pathway"/>
    <property type="evidence" value="ECO:0007669"/>
    <property type="project" value="UniProtKB-ARBA"/>
</dbReference>